<dbReference type="Proteomes" id="UP000663193">
    <property type="component" value="Chromosome 1"/>
</dbReference>
<protein>
    <recommendedName>
        <fullName evidence="4">Secreted protein</fullName>
    </recommendedName>
</protein>
<keyword evidence="1" id="KW-0732">Signal</keyword>
<dbReference type="EMBL" id="CP069023">
    <property type="protein sequence ID" value="QRC90102.1"/>
    <property type="molecule type" value="Genomic_DNA"/>
</dbReference>
<dbReference type="AlphaFoldDB" id="A0A7U2HVW4"/>
<gene>
    <name evidence="2" type="ORF">JI435_400130</name>
</gene>
<keyword evidence="3" id="KW-1185">Reference proteome</keyword>
<evidence type="ECO:0008006" key="4">
    <source>
        <dbReference type="Google" id="ProtNLM"/>
    </source>
</evidence>
<sequence>MWGIFNVMAGCILNGFCHVCELSVVLPSSSTSARLQHPVIFLLSSIEDVEHARQCGSRLSNRQRGPILDLAWAWPFQL</sequence>
<accession>A0A7U2HVW4</accession>
<feature type="signal peptide" evidence="1">
    <location>
        <begin position="1"/>
        <end position="22"/>
    </location>
</feature>
<feature type="chain" id="PRO_5031259511" description="Secreted protein" evidence="1">
    <location>
        <begin position="23"/>
        <end position="78"/>
    </location>
</feature>
<evidence type="ECO:0000313" key="2">
    <source>
        <dbReference type="EMBL" id="QRC90102.1"/>
    </source>
</evidence>
<evidence type="ECO:0000256" key="1">
    <source>
        <dbReference type="SAM" id="SignalP"/>
    </source>
</evidence>
<name>A0A7U2HVW4_PHANO</name>
<evidence type="ECO:0000313" key="3">
    <source>
        <dbReference type="Proteomes" id="UP000663193"/>
    </source>
</evidence>
<proteinExistence type="predicted"/>
<reference evidence="3" key="1">
    <citation type="journal article" date="2021" name="BMC Genomics">
        <title>Chromosome-level genome assembly and manually-curated proteome of model necrotroph Parastagonospora nodorum Sn15 reveals a genome-wide trove of candidate effector homologs, and redundancy of virulence-related functions within an accessory chromosome.</title>
        <authorList>
            <person name="Bertazzoni S."/>
            <person name="Jones D.A.B."/>
            <person name="Phan H.T."/>
            <person name="Tan K.-C."/>
            <person name="Hane J.K."/>
        </authorList>
    </citation>
    <scope>NUCLEOTIDE SEQUENCE [LARGE SCALE GENOMIC DNA]</scope>
    <source>
        <strain evidence="3">SN15 / ATCC MYA-4574 / FGSC 10173)</strain>
    </source>
</reference>
<dbReference type="VEuPathDB" id="FungiDB:JI435_400130"/>
<organism evidence="2 3">
    <name type="scientific">Phaeosphaeria nodorum (strain SN15 / ATCC MYA-4574 / FGSC 10173)</name>
    <name type="common">Glume blotch fungus</name>
    <name type="synonym">Parastagonospora nodorum</name>
    <dbReference type="NCBI Taxonomy" id="321614"/>
    <lineage>
        <taxon>Eukaryota</taxon>
        <taxon>Fungi</taxon>
        <taxon>Dikarya</taxon>
        <taxon>Ascomycota</taxon>
        <taxon>Pezizomycotina</taxon>
        <taxon>Dothideomycetes</taxon>
        <taxon>Pleosporomycetidae</taxon>
        <taxon>Pleosporales</taxon>
        <taxon>Pleosporineae</taxon>
        <taxon>Phaeosphaeriaceae</taxon>
        <taxon>Parastagonospora</taxon>
    </lineage>
</organism>